<evidence type="ECO:0000256" key="8">
    <source>
        <dbReference type="ARBA" id="ARBA00049902"/>
    </source>
</evidence>
<dbReference type="PANTHER" id="PTHR32282:SF33">
    <property type="entry name" value="PEPTIDOGLYCAN GLYCOSYLTRANSFERASE"/>
    <property type="match status" value="1"/>
</dbReference>
<evidence type="ECO:0000256" key="6">
    <source>
        <dbReference type="ARBA" id="ARBA00023268"/>
    </source>
</evidence>
<evidence type="ECO:0000313" key="13">
    <source>
        <dbReference type="Proteomes" id="UP001149140"/>
    </source>
</evidence>
<evidence type="ECO:0000256" key="7">
    <source>
        <dbReference type="ARBA" id="ARBA00034000"/>
    </source>
</evidence>
<dbReference type="GO" id="GO:0008658">
    <property type="term" value="F:penicillin binding"/>
    <property type="evidence" value="ECO:0007669"/>
    <property type="project" value="InterPro"/>
</dbReference>
<dbReference type="Gene3D" id="3.40.710.10">
    <property type="entry name" value="DD-peptidase/beta-lactamase superfamily"/>
    <property type="match status" value="1"/>
</dbReference>
<dbReference type="GO" id="GO:0008955">
    <property type="term" value="F:peptidoglycan glycosyltransferase activity"/>
    <property type="evidence" value="ECO:0007669"/>
    <property type="project" value="UniProtKB-EC"/>
</dbReference>
<dbReference type="GO" id="GO:0009002">
    <property type="term" value="F:serine-type D-Ala-D-Ala carboxypeptidase activity"/>
    <property type="evidence" value="ECO:0007669"/>
    <property type="project" value="UniProtKB-EC"/>
</dbReference>
<dbReference type="GO" id="GO:0006508">
    <property type="term" value="P:proteolysis"/>
    <property type="evidence" value="ECO:0007669"/>
    <property type="project" value="UniProtKB-KW"/>
</dbReference>
<feature type="domain" description="Glycosyl transferase family 51" evidence="11">
    <location>
        <begin position="60"/>
        <end position="230"/>
    </location>
</feature>
<keyword evidence="3" id="KW-0328">Glycosyltransferase</keyword>
<keyword evidence="5" id="KW-0378">Hydrolase</keyword>
<dbReference type="InterPro" id="IPR001460">
    <property type="entry name" value="PCN-bd_Tpept"/>
</dbReference>
<comment type="catalytic activity">
    <reaction evidence="7">
        <text>Preferential cleavage: (Ac)2-L-Lys-D-Ala-|-D-Ala. Also transpeptidation of peptidyl-alanyl moieties that are N-acyl substituents of D-alanine.</text>
        <dbReference type="EC" id="3.4.16.4"/>
    </reaction>
</comment>
<dbReference type="SUPFAM" id="SSF56601">
    <property type="entry name" value="beta-lactamase/transpeptidase-like"/>
    <property type="match status" value="1"/>
</dbReference>
<evidence type="ECO:0000256" key="9">
    <source>
        <dbReference type="SAM" id="MobiDB-lite"/>
    </source>
</evidence>
<dbReference type="RefSeq" id="WP_270045507.1">
    <property type="nucleotide sequence ID" value="NZ_JAPDOD010000061.1"/>
</dbReference>
<protein>
    <submittedName>
        <fullName evidence="12">Transglycosylase domain-containing protein</fullName>
    </submittedName>
</protein>
<keyword evidence="6" id="KW-0511">Multifunctional enzyme</keyword>
<evidence type="ECO:0000256" key="5">
    <source>
        <dbReference type="ARBA" id="ARBA00022801"/>
    </source>
</evidence>
<dbReference type="GO" id="GO:0009252">
    <property type="term" value="P:peptidoglycan biosynthetic process"/>
    <property type="evidence" value="ECO:0007669"/>
    <property type="project" value="TreeGrafter"/>
</dbReference>
<dbReference type="InterPro" id="IPR036950">
    <property type="entry name" value="PBP_transglycosylase"/>
</dbReference>
<name>A0A9X3N3A4_9ACTN</name>
<dbReference type="SUPFAM" id="SSF53955">
    <property type="entry name" value="Lysozyme-like"/>
    <property type="match status" value="1"/>
</dbReference>
<dbReference type="Pfam" id="PF00905">
    <property type="entry name" value="Transpeptidase"/>
    <property type="match status" value="1"/>
</dbReference>
<feature type="region of interest" description="Disordered" evidence="9">
    <location>
        <begin position="620"/>
        <end position="712"/>
    </location>
</feature>
<comment type="catalytic activity">
    <reaction evidence="8">
        <text>[GlcNAc-(1-&gt;4)-Mur2Ac(oyl-L-Ala-gamma-D-Glu-L-Lys-D-Ala-D-Ala)](n)-di-trans,octa-cis-undecaprenyl diphosphate + beta-D-GlcNAc-(1-&gt;4)-Mur2Ac(oyl-L-Ala-gamma-D-Glu-L-Lys-D-Ala-D-Ala)-di-trans,octa-cis-undecaprenyl diphosphate = [GlcNAc-(1-&gt;4)-Mur2Ac(oyl-L-Ala-gamma-D-Glu-L-Lys-D-Ala-D-Ala)](n+1)-di-trans,octa-cis-undecaprenyl diphosphate + di-trans,octa-cis-undecaprenyl diphosphate + H(+)</text>
        <dbReference type="Rhea" id="RHEA:23708"/>
        <dbReference type="Rhea" id="RHEA-COMP:9602"/>
        <dbReference type="Rhea" id="RHEA-COMP:9603"/>
        <dbReference type="ChEBI" id="CHEBI:15378"/>
        <dbReference type="ChEBI" id="CHEBI:58405"/>
        <dbReference type="ChEBI" id="CHEBI:60033"/>
        <dbReference type="ChEBI" id="CHEBI:78435"/>
        <dbReference type="EC" id="2.4.99.28"/>
    </reaction>
</comment>
<dbReference type="InterPro" id="IPR050396">
    <property type="entry name" value="Glycosyltr_51/Transpeptidase"/>
</dbReference>
<dbReference type="Proteomes" id="UP001149140">
    <property type="component" value="Unassembled WGS sequence"/>
</dbReference>
<keyword evidence="2" id="KW-0645">Protease</keyword>
<keyword evidence="4" id="KW-0808">Transferase</keyword>
<evidence type="ECO:0000256" key="2">
    <source>
        <dbReference type="ARBA" id="ARBA00022670"/>
    </source>
</evidence>
<feature type="domain" description="Penicillin-binding protein transpeptidase" evidence="10">
    <location>
        <begin position="317"/>
        <end position="570"/>
    </location>
</feature>
<proteinExistence type="predicted"/>
<comment type="caution">
    <text evidence="12">The sequence shown here is derived from an EMBL/GenBank/DDBJ whole genome shotgun (WGS) entry which is preliminary data.</text>
</comment>
<dbReference type="EMBL" id="JAPDOD010000061">
    <property type="protein sequence ID" value="MDA0166250.1"/>
    <property type="molecule type" value="Genomic_DNA"/>
</dbReference>
<evidence type="ECO:0000256" key="3">
    <source>
        <dbReference type="ARBA" id="ARBA00022676"/>
    </source>
</evidence>
<dbReference type="Gene3D" id="1.10.3810.10">
    <property type="entry name" value="Biosynthetic peptidoglycan transglycosylase-like"/>
    <property type="match status" value="1"/>
</dbReference>
<dbReference type="PANTHER" id="PTHR32282">
    <property type="entry name" value="BINDING PROTEIN TRANSPEPTIDASE, PUTATIVE-RELATED"/>
    <property type="match status" value="1"/>
</dbReference>
<feature type="compositionally biased region" description="Low complexity" evidence="9">
    <location>
        <begin position="675"/>
        <end position="689"/>
    </location>
</feature>
<evidence type="ECO:0000313" key="12">
    <source>
        <dbReference type="EMBL" id="MDA0166250.1"/>
    </source>
</evidence>
<evidence type="ECO:0000259" key="10">
    <source>
        <dbReference type="Pfam" id="PF00905"/>
    </source>
</evidence>
<sequence length="712" mass="75956">MLLLAASVAGAAVTWVLRTANSAPALSSLKQKDPGGLTEVFASDGKTRLGFIQSDDLVREVASNQFPKVLNEATVAIEDERFYKHKGVDYEGIIRAAVKNATEHKTVQGGSTLTMQLVRNLYTQDDTRSGLDGYKRKIKEAKLARDLEAKYSKAWVLGKYLNTVPYGTVGGQSAIGAGAAARLYFDKRVQDLTLREAAMLAGMPQAPSTYSPVLNQSGTKQRRNEVLGKMAQLGYISQATAQKTMKQGLGLHMDGYFRKARERYVLDYVQSELIKEYGRNAVKRGGFKVYTTIDLKKQKEARAAIANKLAGIGPSSAIVSIDPANGNIVAMASSEQYGKSKFNLAAQGHRQPGSSFKVMVLLTALREGVNPNSTTYTSTSPIELNDPPCGSAASPWQVKTYGGKGAGSMNLVRATLASDNSVYAQLTSDLGPDKVKETARMMGIKSKLNGFCAESLGGLEDGVSPLEMASAYATIANGGYRNRPRMIEKVVDRDGKKVKLPPRWRVHRVKAFSDGVTYEATKILQQNIQGGTGTHANIGCPAGGKTGTTDKNIDAWFVGFTPRLSTAVWVGFPGSTATSMNGMYAPTGGNIDGGTYPADIWGEYMKQAVGKFCGDFKKPTEPFQSQPFSGHYASRGGKDDKDKDKVDPDAPGIAPGTQSAPGDDSQGGTEKKPADNANGNGNGNFDPNAYETPPQQPPSGTDGGGTQAPTDG</sequence>
<dbReference type="Pfam" id="PF00912">
    <property type="entry name" value="Transgly"/>
    <property type="match status" value="1"/>
</dbReference>
<dbReference type="GO" id="GO:0030288">
    <property type="term" value="C:outer membrane-bounded periplasmic space"/>
    <property type="evidence" value="ECO:0007669"/>
    <property type="project" value="TreeGrafter"/>
</dbReference>
<reference evidence="12" key="1">
    <citation type="submission" date="2022-10" db="EMBL/GenBank/DDBJ databases">
        <title>The WGS of Solirubrobacter ginsenosidimutans DSM 21036.</title>
        <authorList>
            <person name="Jiang Z."/>
        </authorList>
    </citation>
    <scope>NUCLEOTIDE SEQUENCE</scope>
    <source>
        <strain evidence="12">DSM 21036</strain>
    </source>
</reference>
<keyword evidence="1" id="KW-0121">Carboxypeptidase</keyword>
<evidence type="ECO:0000259" key="11">
    <source>
        <dbReference type="Pfam" id="PF00912"/>
    </source>
</evidence>
<feature type="compositionally biased region" description="Basic and acidic residues" evidence="9">
    <location>
        <begin position="636"/>
        <end position="648"/>
    </location>
</feature>
<gene>
    <name evidence="12" type="ORF">OM076_38655</name>
</gene>
<dbReference type="AlphaFoldDB" id="A0A9X3N3A4"/>
<keyword evidence="13" id="KW-1185">Reference proteome</keyword>
<dbReference type="InterPro" id="IPR023346">
    <property type="entry name" value="Lysozyme-like_dom_sf"/>
</dbReference>
<evidence type="ECO:0000256" key="1">
    <source>
        <dbReference type="ARBA" id="ARBA00022645"/>
    </source>
</evidence>
<dbReference type="InterPro" id="IPR001264">
    <property type="entry name" value="Glyco_trans_51"/>
</dbReference>
<evidence type="ECO:0000256" key="4">
    <source>
        <dbReference type="ARBA" id="ARBA00022679"/>
    </source>
</evidence>
<dbReference type="InterPro" id="IPR012338">
    <property type="entry name" value="Beta-lactam/transpept-like"/>
</dbReference>
<organism evidence="12 13">
    <name type="scientific">Solirubrobacter ginsenosidimutans</name>
    <dbReference type="NCBI Taxonomy" id="490573"/>
    <lineage>
        <taxon>Bacteria</taxon>
        <taxon>Bacillati</taxon>
        <taxon>Actinomycetota</taxon>
        <taxon>Thermoleophilia</taxon>
        <taxon>Solirubrobacterales</taxon>
        <taxon>Solirubrobacteraceae</taxon>
        <taxon>Solirubrobacter</taxon>
    </lineage>
</organism>
<accession>A0A9X3N3A4</accession>